<dbReference type="Proteomes" id="UP000824044">
    <property type="component" value="Unassembled WGS sequence"/>
</dbReference>
<reference evidence="2" key="2">
    <citation type="submission" date="2021-04" db="EMBL/GenBank/DDBJ databases">
        <authorList>
            <person name="Gilroy R."/>
        </authorList>
    </citation>
    <scope>NUCLEOTIDE SEQUENCE</scope>
    <source>
        <strain evidence="2">CHK33-5263</strain>
    </source>
</reference>
<reference evidence="2" key="1">
    <citation type="journal article" date="2021" name="PeerJ">
        <title>Extensive microbial diversity within the chicken gut microbiome revealed by metagenomics and culture.</title>
        <authorList>
            <person name="Gilroy R."/>
            <person name="Ravi A."/>
            <person name="Getino M."/>
            <person name="Pursley I."/>
            <person name="Horton D.L."/>
            <person name="Alikhan N.F."/>
            <person name="Baker D."/>
            <person name="Gharbi K."/>
            <person name="Hall N."/>
            <person name="Watson M."/>
            <person name="Adriaenssens E.M."/>
            <person name="Foster-Nyarko E."/>
            <person name="Jarju S."/>
            <person name="Secka A."/>
            <person name="Antonio M."/>
            <person name="Oren A."/>
            <person name="Chaudhuri R.R."/>
            <person name="La Ragione R."/>
            <person name="Hildebrand F."/>
            <person name="Pallen M.J."/>
        </authorList>
    </citation>
    <scope>NUCLEOTIDE SEQUENCE</scope>
    <source>
        <strain evidence="2">CHK33-5263</strain>
    </source>
</reference>
<dbReference type="EMBL" id="DXBS01000041">
    <property type="protein sequence ID" value="HIZ24205.1"/>
    <property type="molecule type" value="Genomic_DNA"/>
</dbReference>
<comment type="caution">
    <text evidence="2">The sequence shown here is derived from an EMBL/GenBank/DDBJ whole genome shotgun (WGS) entry which is preliminary data.</text>
</comment>
<proteinExistence type="predicted"/>
<evidence type="ECO:0000313" key="2">
    <source>
        <dbReference type="EMBL" id="HIZ24205.1"/>
    </source>
</evidence>
<gene>
    <name evidence="2" type="ORF">H9812_01855</name>
</gene>
<keyword evidence="1" id="KW-1133">Transmembrane helix</keyword>
<dbReference type="AlphaFoldDB" id="A0A9D2DW63"/>
<feature type="transmembrane region" description="Helical" evidence="1">
    <location>
        <begin position="51"/>
        <end position="71"/>
    </location>
</feature>
<evidence type="ECO:0000313" key="3">
    <source>
        <dbReference type="Proteomes" id="UP000824044"/>
    </source>
</evidence>
<feature type="transmembrane region" description="Helical" evidence="1">
    <location>
        <begin position="25"/>
        <end position="45"/>
    </location>
</feature>
<keyword evidence="1" id="KW-0812">Transmembrane</keyword>
<evidence type="ECO:0000256" key="1">
    <source>
        <dbReference type="SAM" id="Phobius"/>
    </source>
</evidence>
<name>A0A9D2DW63_9FIRM</name>
<sequence length="158" mass="18451">MIEFYGDYSQEAENFVLKQNAKQNVVCVSLVALLLTVVLLLIAFLCDFWLIMFFEIALVAVIVITWFAPYLERKKHLRLLLPEKVTIDRDGTIFATWQDISVAEPKDNIKKIISKGDCYYIVFRRARARDCLLQKSLLRVGNIEDFERLFAERIVRKS</sequence>
<protein>
    <submittedName>
        <fullName evidence="2">Uncharacterized protein</fullName>
    </submittedName>
</protein>
<accession>A0A9D2DW63</accession>
<keyword evidence="1" id="KW-0472">Membrane</keyword>
<organism evidence="2 3">
    <name type="scientific">Candidatus Gallimonas intestinigallinarum</name>
    <dbReference type="NCBI Taxonomy" id="2838604"/>
    <lineage>
        <taxon>Bacteria</taxon>
        <taxon>Bacillati</taxon>
        <taxon>Bacillota</taxon>
        <taxon>Clostridia</taxon>
        <taxon>Candidatus Gallimonas</taxon>
    </lineage>
</organism>